<reference evidence="2 3" key="1">
    <citation type="submission" date="2021-01" db="EMBL/GenBank/DDBJ databases">
        <title>Whole genome shotgun sequence of Planotetraspora phitsanulokensis NBRC 104273.</title>
        <authorList>
            <person name="Komaki H."/>
            <person name="Tamura T."/>
        </authorList>
    </citation>
    <scope>NUCLEOTIDE SEQUENCE [LARGE SCALE GENOMIC DNA]</scope>
    <source>
        <strain evidence="2 3">NBRC 104273</strain>
    </source>
</reference>
<comment type="caution">
    <text evidence="2">The sequence shown here is derived from an EMBL/GenBank/DDBJ whole genome shotgun (WGS) entry which is preliminary data.</text>
</comment>
<dbReference type="Pfam" id="PF06283">
    <property type="entry name" value="ThuA"/>
    <property type="match status" value="1"/>
</dbReference>
<sequence length="274" mass="30813">MSERPAEHPIRVTIWNEFIHERRDESVRAIYPRGMHAVIGDALERELGARVTVRHATLDMPEHGLTDDVLEETDVLTWWGHRAHQDVSDEIVAKVVDRVRRGMGLVVLHSAHFSKVFRTLMGTSCRLRWRNADDRELVWSVNPAHPIARGVPVPIVIPEQEMYGEFFDIPAPDELVFISSFSGGEVFRSGCCFYRGHGRIFYFSPGDQEYPVYHHPAVGRVLANGVEWAAPTAGVLDGEYAPELCETGWYDEEIARQGAAQAEALAAEAKEGAR</sequence>
<name>A0A8J3UAN0_9ACTN</name>
<dbReference type="Gene3D" id="3.40.50.880">
    <property type="match status" value="1"/>
</dbReference>
<evidence type="ECO:0000313" key="3">
    <source>
        <dbReference type="Proteomes" id="UP000622547"/>
    </source>
</evidence>
<dbReference type="RefSeq" id="WP_204075690.1">
    <property type="nucleotide sequence ID" value="NZ_BAABHI010000001.1"/>
</dbReference>
<dbReference type="InterPro" id="IPR029062">
    <property type="entry name" value="Class_I_gatase-like"/>
</dbReference>
<organism evidence="2 3">
    <name type="scientific">Planotetraspora phitsanulokensis</name>
    <dbReference type="NCBI Taxonomy" id="575192"/>
    <lineage>
        <taxon>Bacteria</taxon>
        <taxon>Bacillati</taxon>
        <taxon>Actinomycetota</taxon>
        <taxon>Actinomycetes</taxon>
        <taxon>Streptosporangiales</taxon>
        <taxon>Streptosporangiaceae</taxon>
        <taxon>Planotetraspora</taxon>
    </lineage>
</organism>
<protein>
    <submittedName>
        <fullName evidence="2">Trehalose utilization protein ThuA</fullName>
    </submittedName>
</protein>
<dbReference type="SUPFAM" id="SSF52317">
    <property type="entry name" value="Class I glutamine amidotransferase-like"/>
    <property type="match status" value="1"/>
</dbReference>
<proteinExistence type="predicted"/>
<dbReference type="Proteomes" id="UP000622547">
    <property type="component" value="Unassembled WGS sequence"/>
</dbReference>
<gene>
    <name evidence="2" type="ORF">Pph01_51550</name>
</gene>
<dbReference type="EMBL" id="BOOP01000023">
    <property type="protein sequence ID" value="GII40152.1"/>
    <property type="molecule type" value="Genomic_DNA"/>
</dbReference>
<dbReference type="AlphaFoldDB" id="A0A8J3UAN0"/>
<dbReference type="InterPro" id="IPR009381">
    <property type="entry name" value="Trehalose_catabolism_ThuA_prok"/>
</dbReference>
<keyword evidence="3" id="KW-1185">Reference proteome</keyword>
<evidence type="ECO:0000259" key="1">
    <source>
        <dbReference type="Pfam" id="PF06283"/>
    </source>
</evidence>
<evidence type="ECO:0000313" key="2">
    <source>
        <dbReference type="EMBL" id="GII40152.1"/>
    </source>
</evidence>
<feature type="domain" description="ThuA-like" evidence="1">
    <location>
        <begin position="11"/>
        <end position="229"/>
    </location>
</feature>
<dbReference type="PIRSF" id="PIRSF030013">
    <property type="entry name" value="ThuA"/>
    <property type="match status" value="1"/>
</dbReference>
<accession>A0A8J3UAN0</accession>
<dbReference type="InterPro" id="IPR029010">
    <property type="entry name" value="ThuA-like"/>
</dbReference>